<sequence length="100" mass="11287">MHALTAHWLPIVSGFIAPLAFYLADGPWSPYVKENARRSLNFELTLLIGYLISGLLMLAFIGFVLYGLVWVFGIVFHILAATAANRGELYKYPFSFEFVK</sequence>
<evidence type="ECO:0000256" key="1">
    <source>
        <dbReference type="ARBA" id="ARBA00004141"/>
    </source>
</evidence>
<feature type="transmembrane region" description="Helical" evidence="5">
    <location>
        <begin position="44"/>
        <end position="61"/>
    </location>
</feature>
<reference evidence="6 7" key="1">
    <citation type="submission" date="2016-10" db="EMBL/GenBank/DDBJ databases">
        <authorList>
            <person name="de Groot N.N."/>
        </authorList>
    </citation>
    <scope>NUCLEOTIDE SEQUENCE [LARGE SCALE GENOMIC DNA]</scope>
    <source>
        <strain evidence="6 7">DSM 16859</strain>
    </source>
</reference>
<gene>
    <name evidence="6" type="ORF">SAMN05443377_102157</name>
</gene>
<protein>
    <recommendedName>
        <fullName evidence="8">DUF4870 domain-containing protein</fullName>
    </recommendedName>
</protein>
<dbReference type="EMBL" id="FOGZ01000002">
    <property type="protein sequence ID" value="SER56012.1"/>
    <property type="molecule type" value="Genomic_DNA"/>
</dbReference>
<evidence type="ECO:0008006" key="8">
    <source>
        <dbReference type="Google" id="ProtNLM"/>
    </source>
</evidence>
<keyword evidence="2 5" id="KW-0812">Transmembrane</keyword>
<keyword evidence="7" id="KW-1185">Reference proteome</keyword>
<evidence type="ECO:0000313" key="7">
    <source>
        <dbReference type="Proteomes" id="UP000198815"/>
    </source>
</evidence>
<dbReference type="AlphaFoldDB" id="A0A1H9Q6G4"/>
<keyword evidence="3 5" id="KW-1133">Transmembrane helix</keyword>
<evidence type="ECO:0000256" key="5">
    <source>
        <dbReference type="SAM" id="Phobius"/>
    </source>
</evidence>
<feature type="transmembrane region" description="Helical" evidence="5">
    <location>
        <begin position="67"/>
        <end position="84"/>
    </location>
</feature>
<accession>A0A1H9Q6G4</accession>
<dbReference type="InterPro" id="IPR019109">
    <property type="entry name" value="MamF_MmsF"/>
</dbReference>
<feature type="transmembrane region" description="Helical" evidence="5">
    <location>
        <begin position="6"/>
        <end position="24"/>
    </location>
</feature>
<evidence type="ECO:0000256" key="3">
    <source>
        <dbReference type="ARBA" id="ARBA00022989"/>
    </source>
</evidence>
<keyword evidence="4 5" id="KW-0472">Membrane</keyword>
<organism evidence="6 7">
    <name type="scientific">Propionibacterium cyclohexanicum</name>
    <dbReference type="NCBI Taxonomy" id="64702"/>
    <lineage>
        <taxon>Bacteria</taxon>
        <taxon>Bacillati</taxon>
        <taxon>Actinomycetota</taxon>
        <taxon>Actinomycetes</taxon>
        <taxon>Propionibacteriales</taxon>
        <taxon>Propionibacteriaceae</taxon>
        <taxon>Propionibacterium</taxon>
    </lineage>
</organism>
<evidence type="ECO:0000313" key="6">
    <source>
        <dbReference type="EMBL" id="SER56012.1"/>
    </source>
</evidence>
<comment type="subcellular location">
    <subcellularLocation>
        <location evidence="1">Membrane</location>
        <topology evidence="1">Multi-pass membrane protein</topology>
    </subcellularLocation>
</comment>
<dbReference type="Pfam" id="PF09685">
    <property type="entry name" value="MamF_MmsF"/>
    <property type="match status" value="1"/>
</dbReference>
<evidence type="ECO:0000256" key="2">
    <source>
        <dbReference type="ARBA" id="ARBA00022692"/>
    </source>
</evidence>
<proteinExistence type="predicted"/>
<evidence type="ECO:0000256" key="4">
    <source>
        <dbReference type="ARBA" id="ARBA00023136"/>
    </source>
</evidence>
<name>A0A1H9Q6G4_9ACTN</name>
<dbReference type="Proteomes" id="UP000198815">
    <property type="component" value="Unassembled WGS sequence"/>
</dbReference>